<sequence>MTVSIGPRNRDYGISLNSDLTIITLRNYVEYYYPRIHTMVPHREAQLKVNNPWRQQKPATLDPTARTLNFWKRIYPILDFTTPPGGGGFHERRIGPWSEALNDEWNDRYLSPIYFEWDEQLRTEAILDALSKVKDQKWNAGVALAESEGVAQMAVDCMQLIAKTRVALRKGDFGQAYRDFRAKTKYMSYPSWKRKYWRDVRHVQSVRESQNIPKGWLYYHFGIAPTIADISDAAEAHQTKLADLLYESAPFVVGYAKHTYRKSTMRQFAKVDYSFLRSVRVKIRVYPKDTMVGKLSELGLTNPPEALYNRMPFSWVVDYFSTFGKWLGALDTSLGWNFADKWEECWRVNARSLITPVSGYGGVKIAFPVEKGSIRHKNITRNVRGDLYGPMGSILPTWKRRGPSIQQVSNLLSVLATSMRSTIRP</sequence>
<dbReference type="KEGG" id="vg:80398441"/>
<evidence type="ECO:0000256" key="1">
    <source>
        <dbReference type="ARBA" id="ARBA00004328"/>
    </source>
</evidence>
<evidence type="ECO:0000256" key="5">
    <source>
        <dbReference type="ARBA" id="ARBA00023104"/>
    </source>
</evidence>
<evidence type="ECO:0000256" key="4">
    <source>
        <dbReference type="ARBA" id="ARBA00022844"/>
    </source>
</evidence>
<keyword evidence="4" id="KW-0946">Virion</keyword>
<dbReference type="GO" id="GO:0044423">
    <property type="term" value="C:virion component"/>
    <property type="evidence" value="ECO:0007669"/>
    <property type="project" value="UniProtKB-KW"/>
</dbReference>
<dbReference type="GO" id="GO:0039666">
    <property type="term" value="P:virion attachment to host cell pilus"/>
    <property type="evidence" value="ECO:0007669"/>
    <property type="project" value="UniProtKB-KW"/>
</dbReference>
<evidence type="ECO:0000256" key="6">
    <source>
        <dbReference type="ARBA" id="ARBA00023296"/>
    </source>
</evidence>
<evidence type="ECO:0000256" key="3">
    <source>
        <dbReference type="ARBA" id="ARBA00022804"/>
    </source>
</evidence>
<dbReference type="RefSeq" id="YP_010769426.1">
    <property type="nucleotide sequence ID" value="NC_073971.1"/>
</dbReference>
<keyword evidence="9" id="KW-1185">Reference proteome</keyword>
<gene>
    <name evidence="8" type="primary">SRR6960799_10_1</name>
</gene>
<comment type="subcellular location">
    <subcellularLocation>
        <location evidence="1">Virion</location>
    </subcellularLocation>
</comment>
<evidence type="ECO:0000313" key="9">
    <source>
        <dbReference type="Proteomes" id="UP000679777"/>
    </source>
</evidence>
<name>A0A8S5L513_9VIRU</name>
<evidence type="ECO:0000313" key="8">
    <source>
        <dbReference type="EMBL" id="DAD52290.1"/>
    </source>
</evidence>
<dbReference type="InterPro" id="IPR005563">
    <property type="entry name" value="A_protein"/>
</dbReference>
<dbReference type="Proteomes" id="UP000679777">
    <property type="component" value="Segment"/>
</dbReference>
<keyword evidence="2" id="KW-0945">Host-virus interaction</keyword>
<proteinExistence type="inferred from homology"/>
<dbReference type="EMBL" id="BK014060">
    <property type="protein sequence ID" value="DAD52290.1"/>
    <property type="molecule type" value="Genomic_RNA"/>
</dbReference>
<dbReference type="Pfam" id="PF03863">
    <property type="entry name" value="Phage_mat-A"/>
    <property type="match status" value="1"/>
</dbReference>
<evidence type="ECO:0000256" key="7">
    <source>
        <dbReference type="ARBA" id="ARBA00035110"/>
    </source>
</evidence>
<reference evidence="8" key="1">
    <citation type="submission" date="2020-09" db="EMBL/GenBank/DDBJ databases">
        <title>Leviviricetes taxonomy.</title>
        <authorList>
            <person name="Stockdale S.R."/>
            <person name="Callanan J."/>
            <person name="Adriaenssens E.M."/>
            <person name="Kuhn J.H."/>
            <person name="Rumnieks J."/>
            <person name="Shkoporov A."/>
            <person name="Draper L.A."/>
            <person name="Ross P."/>
            <person name="Hill C."/>
        </authorList>
    </citation>
    <scope>NUCLEOTIDE SEQUENCE</scope>
</reference>
<organism evidence="8 9">
    <name type="scientific">ssRNA phage SRR6960799_10</name>
    <dbReference type="NCBI Taxonomy" id="2786566"/>
    <lineage>
        <taxon>Viruses</taxon>
        <taxon>Riboviria</taxon>
        <taxon>Orthornavirae</taxon>
        <taxon>Lenarviricota</taxon>
        <taxon>Leviviricetes</taxon>
        <taxon>Norzivirales</taxon>
        <taxon>Fiersviridae</taxon>
        <taxon>Jupbevirus</taxon>
        <taxon>Jupbevirus asiohabitans</taxon>
    </lineage>
</organism>
<comment type="similarity">
    <text evidence="7">Belongs to the Leviviricetes maturation protein family.</text>
</comment>
<accession>A0A8S5L513</accession>
<protein>
    <submittedName>
        <fullName evidence="8">Maturation protein</fullName>
    </submittedName>
</protein>
<dbReference type="GeneID" id="80398441"/>
<keyword evidence="3" id="KW-1161">Viral attachment to host cell</keyword>
<keyword evidence="5" id="KW-1175">Viral attachment to host cell pilus</keyword>
<evidence type="ECO:0000256" key="2">
    <source>
        <dbReference type="ARBA" id="ARBA00022581"/>
    </source>
</evidence>
<keyword evidence="6" id="KW-1160">Virus entry into host cell</keyword>